<dbReference type="Proteomes" id="UP001224644">
    <property type="component" value="Unassembled WGS sequence"/>
</dbReference>
<dbReference type="RefSeq" id="WP_238228405.1">
    <property type="nucleotide sequence ID" value="NZ_BPQD01000046.1"/>
</dbReference>
<name>A0ABT8BIJ5_9HYPH</name>
<dbReference type="EMBL" id="JAUFPX010000014">
    <property type="protein sequence ID" value="MDN3591987.1"/>
    <property type="molecule type" value="Genomic_DNA"/>
</dbReference>
<sequence length="98" mass="10648">MIDDPASPVPPRRLNELSQLASRLAERVLSEQDADQSIPEGHIHALLDAAILLDKYEAEMPAALSQIVDQVDDASRESDDGASGLAWLLRPFQGTKEA</sequence>
<accession>A0ABT8BIJ5</accession>
<gene>
    <name evidence="1" type="ORF">QWZ12_15410</name>
</gene>
<evidence type="ECO:0000313" key="2">
    <source>
        <dbReference type="Proteomes" id="UP001224644"/>
    </source>
</evidence>
<organism evidence="1 2">
    <name type="scientific">Methylobacterium adhaesivum</name>
    <dbReference type="NCBI Taxonomy" id="333297"/>
    <lineage>
        <taxon>Bacteria</taxon>
        <taxon>Pseudomonadati</taxon>
        <taxon>Pseudomonadota</taxon>
        <taxon>Alphaproteobacteria</taxon>
        <taxon>Hyphomicrobiales</taxon>
        <taxon>Methylobacteriaceae</taxon>
        <taxon>Methylobacterium</taxon>
    </lineage>
</organism>
<protein>
    <submittedName>
        <fullName evidence="1">Uncharacterized protein</fullName>
    </submittedName>
</protein>
<evidence type="ECO:0000313" key="1">
    <source>
        <dbReference type="EMBL" id="MDN3591987.1"/>
    </source>
</evidence>
<comment type="caution">
    <text evidence="1">The sequence shown here is derived from an EMBL/GenBank/DDBJ whole genome shotgun (WGS) entry which is preliminary data.</text>
</comment>
<proteinExistence type="predicted"/>
<reference evidence="2" key="1">
    <citation type="journal article" date="2019" name="Int. J. Syst. Evol. Microbiol.">
        <title>The Global Catalogue of Microorganisms (GCM) 10K type strain sequencing project: providing services to taxonomists for standard genome sequencing and annotation.</title>
        <authorList>
            <consortium name="The Broad Institute Genomics Platform"/>
            <consortium name="The Broad Institute Genome Sequencing Center for Infectious Disease"/>
            <person name="Wu L."/>
            <person name="Ma J."/>
        </authorList>
    </citation>
    <scope>NUCLEOTIDE SEQUENCE [LARGE SCALE GENOMIC DNA]</scope>
    <source>
        <strain evidence="2">CECT 7069</strain>
    </source>
</reference>
<keyword evidence="2" id="KW-1185">Reference proteome</keyword>